<name>A0A5J4TV12_9EUKA</name>
<sequence length="269" mass="30480">MGYSEQQIHSDLVKQLMRKSRMRLRQTDKEKQIWDLDILLNYIKQQVPLLEQGLLSVQQRRAIAATLVMVFTVARLAELYRATLLSTSDDDPTFVPSSTFITLQFHIQLSHVPVPETQFILLYLLFIYLTMSRFFRAVPIGGCPESQQINEELISLPEDNNSWKGSMKPLFDLEDYNATFCEIQIFKYDLTGASYSTGNNAQYGKNLFIKAFDLSATVPMNDASATKTKIGAGSDSYEKANPTNLMGYDNVIGTLTIPLNYVYTTVNPL</sequence>
<comment type="caution">
    <text evidence="1">The sequence shown here is derived from an EMBL/GenBank/DDBJ whole genome shotgun (WGS) entry which is preliminary data.</text>
</comment>
<accession>A0A5J4TV12</accession>
<evidence type="ECO:0000313" key="2">
    <source>
        <dbReference type="Proteomes" id="UP000324800"/>
    </source>
</evidence>
<protein>
    <submittedName>
        <fullName evidence="1">Uncharacterized protein</fullName>
    </submittedName>
</protein>
<gene>
    <name evidence="1" type="ORF">EZS28_042359</name>
</gene>
<dbReference type="AlphaFoldDB" id="A0A5J4TV12"/>
<feature type="non-terminal residue" evidence="1">
    <location>
        <position position="269"/>
    </location>
</feature>
<organism evidence="1 2">
    <name type="scientific">Streblomastix strix</name>
    <dbReference type="NCBI Taxonomy" id="222440"/>
    <lineage>
        <taxon>Eukaryota</taxon>
        <taxon>Metamonada</taxon>
        <taxon>Preaxostyla</taxon>
        <taxon>Oxymonadida</taxon>
        <taxon>Streblomastigidae</taxon>
        <taxon>Streblomastix</taxon>
    </lineage>
</organism>
<evidence type="ECO:0000313" key="1">
    <source>
        <dbReference type="EMBL" id="KAA6362114.1"/>
    </source>
</evidence>
<dbReference type="EMBL" id="SNRW01024633">
    <property type="protein sequence ID" value="KAA6362114.1"/>
    <property type="molecule type" value="Genomic_DNA"/>
</dbReference>
<proteinExistence type="predicted"/>
<reference evidence="1 2" key="1">
    <citation type="submission" date="2019-03" db="EMBL/GenBank/DDBJ databases">
        <title>Single cell metagenomics reveals metabolic interactions within the superorganism composed of flagellate Streblomastix strix and complex community of Bacteroidetes bacteria on its surface.</title>
        <authorList>
            <person name="Treitli S.C."/>
            <person name="Kolisko M."/>
            <person name="Husnik F."/>
            <person name="Keeling P."/>
            <person name="Hampl V."/>
        </authorList>
    </citation>
    <scope>NUCLEOTIDE SEQUENCE [LARGE SCALE GENOMIC DNA]</scope>
    <source>
        <strain evidence="1">ST1C</strain>
    </source>
</reference>
<dbReference type="Proteomes" id="UP000324800">
    <property type="component" value="Unassembled WGS sequence"/>
</dbReference>